<gene>
    <name evidence="1" type="ORF">EAI_13359</name>
</gene>
<evidence type="ECO:0000313" key="1">
    <source>
        <dbReference type="EMBL" id="EFN89530.1"/>
    </source>
</evidence>
<dbReference type="CDD" id="cd09275">
    <property type="entry name" value="RNase_HI_RT_DIRS1"/>
    <property type="match status" value="1"/>
</dbReference>
<accession>E2B450</accession>
<keyword evidence="2" id="KW-1185">Reference proteome</keyword>
<dbReference type="Proteomes" id="UP000008237">
    <property type="component" value="Unassembled WGS sequence"/>
</dbReference>
<dbReference type="OMA" id="TSRTHEW"/>
<dbReference type="SUPFAM" id="SSF53098">
    <property type="entry name" value="Ribonuclease H-like"/>
    <property type="match status" value="1"/>
</dbReference>
<proteinExistence type="predicted"/>
<name>E2B450_HARSA</name>
<sequence>WESHILRSVNPIRQQQYSLEVFSDASMTGWGTACNGETTCGTWNEFERKSHINYLELKGAFYALKCFANNKHNCEILLRIDNTTAISYINRIGGIRFQKLTEITKEIWQWYEKRKIW</sequence>
<dbReference type="AlphaFoldDB" id="E2B450"/>
<feature type="non-terminal residue" evidence="1">
    <location>
        <position position="117"/>
    </location>
</feature>
<feature type="non-terminal residue" evidence="1">
    <location>
        <position position="1"/>
    </location>
</feature>
<reference evidence="1 2" key="1">
    <citation type="journal article" date="2010" name="Science">
        <title>Genomic comparison of the ants Camponotus floridanus and Harpegnathos saltator.</title>
        <authorList>
            <person name="Bonasio R."/>
            <person name="Zhang G."/>
            <person name="Ye C."/>
            <person name="Mutti N.S."/>
            <person name="Fang X."/>
            <person name="Qin N."/>
            <person name="Donahue G."/>
            <person name="Yang P."/>
            <person name="Li Q."/>
            <person name="Li C."/>
            <person name="Zhang P."/>
            <person name="Huang Z."/>
            <person name="Berger S.L."/>
            <person name="Reinberg D."/>
            <person name="Wang J."/>
            <person name="Liebig J."/>
        </authorList>
    </citation>
    <scope>NUCLEOTIDE SEQUENCE [LARGE SCALE GENOMIC DNA]</scope>
    <source>
        <strain evidence="1 2">R22 G/1</strain>
    </source>
</reference>
<evidence type="ECO:0000313" key="2">
    <source>
        <dbReference type="Proteomes" id="UP000008237"/>
    </source>
</evidence>
<protein>
    <recommendedName>
        <fullName evidence="3">RNase H type-1 domain-containing protein</fullName>
    </recommendedName>
</protein>
<evidence type="ECO:0008006" key="3">
    <source>
        <dbReference type="Google" id="ProtNLM"/>
    </source>
</evidence>
<dbReference type="InParanoid" id="E2B450"/>
<dbReference type="EMBL" id="GL445475">
    <property type="protein sequence ID" value="EFN89530.1"/>
    <property type="molecule type" value="Genomic_DNA"/>
</dbReference>
<dbReference type="InterPro" id="IPR012337">
    <property type="entry name" value="RNaseH-like_sf"/>
</dbReference>
<organism evidence="2">
    <name type="scientific">Harpegnathos saltator</name>
    <name type="common">Jerdon's jumping ant</name>
    <dbReference type="NCBI Taxonomy" id="610380"/>
    <lineage>
        <taxon>Eukaryota</taxon>
        <taxon>Metazoa</taxon>
        <taxon>Ecdysozoa</taxon>
        <taxon>Arthropoda</taxon>
        <taxon>Hexapoda</taxon>
        <taxon>Insecta</taxon>
        <taxon>Pterygota</taxon>
        <taxon>Neoptera</taxon>
        <taxon>Endopterygota</taxon>
        <taxon>Hymenoptera</taxon>
        <taxon>Apocrita</taxon>
        <taxon>Aculeata</taxon>
        <taxon>Formicoidea</taxon>
        <taxon>Formicidae</taxon>
        <taxon>Ponerinae</taxon>
        <taxon>Ponerini</taxon>
        <taxon>Harpegnathos</taxon>
    </lineage>
</organism>